<protein>
    <submittedName>
        <fullName evidence="1">Late embryogenesis abundant protein Lea5</fullName>
    </submittedName>
</protein>
<proteinExistence type="predicted"/>
<sequence>MARAICSGRALVTALSDGISSLTSRRGFSAASAAGRGMLAEEKAVMMKGKNDAAALGSDSAAASAWVPDPVTGCYRPANRVRDIDPAELRLMLLKTKA</sequence>
<dbReference type="Proteomes" id="UP000236161">
    <property type="component" value="Unassembled WGS sequence"/>
</dbReference>
<dbReference type="PANTHER" id="PTHR33509">
    <property type="entry name" value="LATE EMBRYOGENIS ABUNDANT PROTEIN 2-RELATED"/>
    <property type="match status" value="1"/>
</dbReference>
<evidence type="ECO:0000313" key="1">
    <source>
        <dbReference type="EMBL" id="PKA50971.1"/>
    </source>
</evidence>
<dbReference type="PANTHER" id="PTHR33509:SF5">
    <property type="entry name" value="PROTEIN SENESCENCE-ASSOCIATED GENE 21, MITOCHONDRIAL"/>
    <property type="match status" value="1"/>
</dbReference>
<dbReference type="GO" id="GO:0005739">
    <property type="term" value="C:mitochondrion"/>
    <property type="evidence" value="ECO:0007669"/>
    <property type="project" value="TreeGrafter"/>
</dbReference>
<dbReference type="Pfam" id="PF03242">
    <property type="entry name" value="LEA_3a"/>
    <property type="match status" value="1"/>
</dbReference>
<dbReference type="STRING" id="1088818.A0A2I0A605"/>
<accession>A0A2I0A605</accession>
<dbReference type="EMBL" id="KZ452015">
    <property type="protein sequence ID" value="PKA50971.1"/>
    <property type="molecule type" value="Genomic_DNA"/>
</dbReference>
<evidence type="ECO:0000313" key="2">
    <source>
        <dbReference type="Proteomes" id="UP000236161"/>
    </source>
</evidence>
<keyword evidence="2" id="KW-1185">Reference proteome</keyword>
<dbReference type="AlphaFoldDB" id="A0A2I0A605"/>
<name>A0A2I0A605_9ASPA</name>
<reference evidence="1 2" key="1">
    <citation type="journal article" date="2017" name="Nature">
        <title>The Apostasia genome and the evolution of orchids.</title>
        <authorList>
            <person name="Zhang G.Q."/>
            <person name="Liu K.W."/>
            <person name="Li Z."/>
            <person name="Lohaus R."/>
            <person name="Hsiao Y.Y."/>
            <person name="Niu S.C."/>
            <person name="Wang J.Y."/>
            <person name="Lin Y.C."/>
            <person name="Xu Q."/>
            <person name="Chen L.J."/>
            <person name="Yoshida K."/>
            <person name="Fujiwara S."/>
            <person name="Wang Z.W."/>
            <person name="Zhang Y.Q."/>
            <person name="Mitsuda N."/>
            <person name="Wang M."/>
            <person name="Liu G.H."/>
            <person name="Pecoraro L."/>
            <person name="Huang H.X."/>
            <person name="Xiao X.J."/>
            <person name="Lin M."/>
            <person name="Wu X.Y."/>
            <person name="Wu W.L."/>
            <person name="Chen Y.Y."/>
            <person name="Chang S.B."/>
            <person name="Sakamoto S."/>
            <person name="Ohme-Takagi M."/>
            <person name="Yagi M."/>
            <person name="Zeng S.J."/>
            <person name="Shen C.Y."/>
            <person name="Yeh C.M."/>
            <person name="Luo Y.B."/>
            <person name="Tsai W.C."/>
            <person name="Van de Peer Y."/>
            <person name="Liu Z.J."/>
        </authorList>
    </citation>
    <scope>NUCLEOTIDE SEQUENCE [LARGE SCALE GENOMIC DNA]</scope>
    <source>
        <strain evidence="2">cv. Shenzhen</strain>
        <tissue evidence="1">Stem</tissue>
    </source>
</reference>
<dbReference type="GO" id="GO:0006950">
    <property type="term" value="P:response to stress"/>
    <property type="evidence" value="ECO:0007669"/>
    <property type="project" value="TreeGrafter"/>
</dbReference>
<gene>
    <name evidence="1" type="primary">LEA5</name>
    <name evidence="1" type="ORF">AXF42_Ash007627</name>
</gene>
<dbReference type="InterPro" id="IPR004926">
    <property type="entry name" value="LEA_3a"/>
</dbReference>
<dbReference type="OrthoDB" id="1936089at2759"/>
<organism evidence="1 2">
    <name type="scientific">Apostasia shenzhenica</name>
    <dbReference type="NCBI Taxonomy" id="1088818"/>
    <lineage>
        <taxon>Eukaryota</taxon>
        <taxon>Viridiplantae</taxon>
        <taxon>Streptophyta</taxon>
        <taxon>Embryophyta</taxon>
        <taxon>Tracheophyta</taxon>
        <taxon>Spermatophyta</taxon>
        <taxon>Magnoliopsida</taxon>
        <taxon>Liliopsida</taxon>
        <taxon>Asparagales</taxon>
        <taxon>Orchidaceae</taxon>
        <taxon>Apostasioideae</taxon>
        <taxon>Apostasia</taxon>
    </lineage>
</organism>